<evidence type="ECO:0000313" key="3">
    <source>
        <dbReference type="EMBL" id="MEG3183045.1"/>
    </source>
</evidence>
<name>A0ABU7YVV4_9GAMM</name>
<keyword evidence="2" id="KW-0812">Transmembrane</keyword>
<dbReference type="InterPro" id="IPR018723">
    <property type="entry name" value="DUF2254_membrane"/>
</dbReference>
<feature type="transmembrane region" description="Helical" evidence="2">
    <location>
        <begin position="133"/>
        <end position="154"/>
    </location>
</feature>
<proteinExistence type="predicted"/>
<dbReference type="EMBL" id="JAXGFP010000002">
    <property type="protein sequence ID" value="MEG3183045.1"/>
    <property type="molecule type" value="Genomic_DNA"/>
</dbReference>
<comment type="caution">
    <text evidence="3">The sequence shown here is derived from an EMBL/GenBank/DDBJ whole genome shotgun (WGS) entry which is preliminary data.</text>
</comment>
<dbReference type="Proteomes" id="UP001355056">
    <property type="component" value="Unassembled WGS sequence"/>
</dbReference>
<evidence type="ECO:0000256" key="2">
    <source>
        <dbReference type="SAM" id="Phobius"/>
    </source>
</evidence>
<dbReference type="Pfam" id="PF10011">
    <property type="entry name" value="DUF2254"/>
    <property type="match status" value="1"/>
</dbReference>
<gene>
    <name evidence="3" type="ORF">SNE34_03340</name>
</gene>
<feature type="transmembrane region" description="Helical" evidence="2">
    <location>
        <begin position="57"/>
        <end position="83"/>
    </location>
</feature>
<organism evidence="3 4">
    <name type="scientific">Novilysobacter erysipheiresistens</name>
    <dbReference type="NCBI Taxonomy" id="1749332"/>
    <lineage>
        <taxon>Bacteria</taxon>
        <taxon>Pseudomonadati</taxon>
        <taxon>Pseudomonadota</taxon>
        <taxon>Gammaproteobacteria</taxon>
        <taxon>Lysobacterales</taxon>
        <taxon>Lysobacteraceae</taxon>
        <taxon>Novilysobacter</taxon>
    </lineage>
</organism>
<sequence length="455" mass="48304">MTSRWQWLLLQLSRKLWFRASLFSVLAIATALAAIVLKPYIPADISTQVGADAVDKILGVIAASMLAVTIFSLSTMVSAYIAANSNVTPRAIRLLDEDATAHNALGTFIGAFLFSLVGIIALSTGMYGVQGRLVLFVVTLAVIAFVVMTLLHWIDHVSTLGQVAETSGRIEAATSAAMRARHQRPYLGGRPLLDPAREIPANATPLFAERIGYVQHIDMDALAGLATGQADAAIYLGALPGTFVDPSRPLAWVGGIDHNAMQDDVRAAFTIGQLRSFDQDPRFGMSVLSEIASRALSPAVNDPGTAIDILGRAVRLLSIWSVPREIADDEVRYPQVHVPGVDVAELYDDLFNPIARDGAALVEVGIRLQKSLRALARLGDARHVASARRHSALALERAMLALAIDADKQVLRALAAEVGTPAADPQTSPASFYTGPPAAGAIDVQSDPTADAPSA</sequence>
<feature type="region of interest" description="Disordered" evidence="1">
    <location>
        <begin position="420"/>
        <end position="455"/>
    </location>
</feature>
<keyword evidence="2" id="KW-1133">Transmembrane helix</keyword>
<evidence type="ECO:0000313" key="4">
    <source>
        <dbReference type="Proteomes" id="UP001355056"/>
    </source>
</evidence>
<keyword evidence="2" id="KW-0472">Membrane</keyword>
<evidence type="ECO:0000256" key="1">
    <source>
        <dbReference type="SAM" id="MobiDB-lite"/>
    </source>
</evidence>
<accession>A0ABU7YVV4</accession>
<keyword evidence="4" id="KW-1185">Reference proteome</keyword>
<dbReference type="RefSeq" id="WP_332614725.1">
    <property type="nucleotide sequence ID" value="NZ_JAXGFP010000002.1"/>
</dbReference>
<feature type="transmembrane region" description="Helical" evidence="2">
    <location>
        <begin position="16"/>
        <end position="37"/>
    </location>
</feature>
<reference evidence="3 4" key="1">
    <citation type="journal article" date="2016" name="Int. J. Syst. Evol. Microbiol.">
        <title>Lysobacter erysipheiresistens sp. nov., an antagonist of powdery mildew, isolated from tobacco-cultivated soil.</title>
        <authorList>
            <person name="Xie B."/>
            <person name="Li T."/>
            <person name="Lin X."/>
            <person name="Wang C.J."/>
            <person name="Chen Y.J."/>
            <person name="Liu W.J."/>
            <person name="Zhao Z.W."/>
        </authorList>
    </citation>
    <scope>NUCLEOTIDE SEQUENCE [LARGE SCALE GENOMIC DNA]</scope>
    <source>
        <strain evidence="3 4">RS-LYSO-3</strain>
    </source>
</reference>
<protein>
    <submittedName>
        <fullName evidence="3">DUF2254 domain-containing protein</fullName>
    </submittedName>
</protein>
<feature type="transmembrane region" description="Helical" evidence="2">
    <location>
        <begin position="104"/>
        <end position="127"/>
    </location>
</feature>